<dbReference type="PROSITE" id="PS51257">
    <property type="entry name" value="PROKAR_LIPOPROTEIN"/>
    <property type="match status" value="1"/>
</dbReference>
<evidence type="ECO:0000313" key="3">
    <source>
        <dbReference type="Proteomes" id="UP000224003"/>
    </source>
</evidence>
<feature type="domain" description="Intracellular proteinase inhibitor BsuPI" evidence="1">
    <location>
        <begin position="60"/>
        <end position="148"/>
    </location>
</feature>
<gene>
    <name evidence="2" type="ORF">COJ15_26855</name>
</gene>
<comment type="caution">
    <text evidence="2">The sequence shown here is derived from an EMBL/GenBank/DDBJ whole genome shotgun (WGS) entry which is preliminary data.</text>
</comment>
<dbReference type="RefSeq" id="WP_098517215.1">
    <property type="nucleotide sequence ID" value="NZ_NUVX01000054.1"/>
</dbReference>
<dbReference type="InterPro" id="IPR038144">
    <property type="entry name" value="IPI"/>
</dbReference>
<dbReference type="Proteomes" id="UP000224003">
    <property type="component" value="Unassembled WGS sequence"/>
</dbReference>
<accession>A0A9X6ZR52</accession>
<dbReference type="AlphaFoldDB" id="A0A9X6ZR52"/>
<evidence type="ECO:0000259" key="1">
    <source>
        <dbReference type="Pfam" id="PF12690"/>
    </source>
</evidence>
<proteinExistence type="predicted"/>
<reference evidence="2 3" key="1">
    <citation type="submission" date="2017-09" db="EMBL/GenBank/DDBJ databases">
        <title>Large-scale bioinformatics analysis of Bacillus genomes uncovers conserved roles of natural products in bacterial physiology.</title>
        <authorList>
            <consortium name="Agbiome Team Llc"/>
            <person name="Bleich R.M."/>
            <person name="Grubbs K.J."/>
            <person name="Santa Maria K.C."/>
            <person name="Allen S.E."/>
            <person name="Farag S."/>
            <person name="Shank E.A."/>
            <person name="Bowers A."/>
        </authorList>
    </citation>
    <scope>NUCLEOTIDE SEQUENCE [LARGE SCALE GENOMIC DNA]</scope>
    <source>
        <strain evidence="2 3">AFS085496</strain>
    </source>
</reference>
<organism evidence="2 3">
    <name type="scientific">Bacillus thuringiensis</name>
    <dbReference type="NCBI Taxonomy" id="1428"/>
    <lineage>
        <taxon>Bacteria</taxon>
        <taxon>Bacillati</taxon>
        <taxon>Bacillota</taxon>
        <taxon>Bacilli</taxon>
        <taxon>Bacillales</taxon>
        <taxon>Bacillaceae</taxon>
        <taxon>Bacillus</taxon>
        <taxon>Bacillus cereus group</taxon>
    </lineage>
</organism>
<evidence type="ECO:0000313" key="2">
    <source>
        <dbReference type="EMBL" id="PFJ33993.1"/>
    </source>
</evidence>
<name>A0A9X6ZR52_BACTU</name>
<dbReference type="Gene3D" id="2.60.40.2360">
    <property type="entry name" value="Intracellular proteinase inhibitor BsuPI"/>
    <property type="match status" value="1"/>
</dbReference>
<sequence length="162" mass="18085">MNKKHILIASLVIVSATFSGCSKQQKDVSEKTEQTSTKQATKVSQGIVAGKIEPSLKTLKNGGYNFEYTLKNQTEKVKEFTFSSGQKMDYILKDENGNKIKQFSEGKMFTQAIEKVSLVQGEEKTFGTIELGNLKKGTYQLEVWLTAQGNDDFKIVKTINVD</sequence>
<dbReference type="Pfam" id="PF12690">
    <property type="entry name" value="BsuPI"/>
    <property type="match status" value="1"/>
</dbReference>
<dbReference type="EMBL" id="NUVX01000054">
    <property type="protein sequence ID" value="PFJ33993.1"/>
    <property type="molecule type" value="Genomic_DNA"/>
</dbReference>
<protein>
    <submittedName>
        <fullName evidence="2">Proteinase inhibitor</fullName>
    </submittedName>
</protein>
<dbReference type="InterPro" id="IPR020481">
    <property type="entry name" value="Intracell_prot_inh_BsuPI"/>
</dbReference>